<reference evidence="4" key="2">
    <citation type="submission" date="2025-09" db="UniProtKB">
        <authorList>
            <consortium name="Ensembl"/>
        </authorList>
    </citation>
    <scope>IDENTIFICATION</scope>
</reference>
<keyword evidence="5" id="KW-1185">Reference proteome</keyword>
<keyword evidence="1" id="KW-1015">Disulfide bond</keyword>
<keyword evidence="2" id="KW-0424">Laminin EGF-like domain</keyword>
<evidence type="ECO:0000313" key="4">
    <source>
        <dbReference type="Ensembl" id="ENSPSTP00000026401.1"/>
    </source>
</evidence>
<feature type="domain" description="Laminin N-terminal" evidence="3">
    <location>
        <begin position="28"/>
        <end position="89"/>
    </location>
</feature>
<dbReference type="Gene3D" id="2.60.120.260">
    <property type="entry name" value="Galactose-binding domain-like"/>
    <property type="match status" value="1"/>
</dbReference>
<reference evidence="4" key="1">
    <citation type="submission" date="2025-08" db="UniProtKB">
        <authorList>
            <consortium name="Ensembl"/>
        </authorList>
    </citation>
    <scope>IDENTIFICATION</scope>
</reference>
<dbReference type="Proteomes" id="UP000694428">
    <property type="component" value="Unplaced"/>
</dbReference>
<evidence type="ECO:0000256" key="1">
    <source>
        <dbReference type="ARBA" id="ARBA00023157"/>
    </source>
</evidence>
<accession>A0A8C9G6A2</accession>
<dbReference type="Ensembl" id="ENSPSTT00000027772.1">
    <property type="protein sequence ID" value="ENSPSTP00000026401.1"/>
    <property type="gene ID" value="ENSPSTG00000019332.1"/>
</dbReference>
<evidence type="ECO:0000256" key="2">
    <source>
        <dbReference type="ARBA" id="ARBA00023292"/>
    </source>
</evidence>
<dbReference type="AlphaFoldDB" id="A0A8C9G6A2"/>
<evidence type="ECO:0000259" key="3">
    <source>
        <dbReference type="PROSITE" id="PS51117"/>
    </source>
</evidence>
<dbReference type="Pfam" id="PF00055">
    <property type="entry name" value="Laminin_N"/>
    <property type="match status" value="1"/>
</dbReference>
<organism evidence="4 5">
    <name type="scientific">Pavo cristatus</name>
    <name type="common">Indian peafowl</name>
    <name type="synonym">Blue peafowl</name>
    <dbReference type="NCBI Taxonomy" id="9049"/>
    <lineage>
        <taxon>Eukaryota</taxon>
        <taxon>Metazoa</taxon>
        <taxon>Chordata</taxon>
        <taxon>Craniata</taxon>
        <taxon>Vertebrata</taxon>
        <taxon>Euteleostomi</taxon>
        <taxon>Archelosauria</taxon>
        <taxon>Archosauria</taxon>
        <taxon>Dinosauria</taxon>
        <taxon>Saurischia</taxon>
        <taxon>Theropoda</taxon>
        <taxon>Coelurosauria</taxon>
        <taxon>Aves</taxon>
        <taxon>Neognathae</taxon>
        <taxon>Galloanserae</taxon>
        <taxon>Galliformes</taxon>
        <taxon>Phasianidae</taxon>
        <taxon>Phasianinae</taxon>
        <taxon>Pavo</taxon>
    </lineage>
</organism>
<protein>
    <recommendedName>
        <fullName evidence="3">Laminin N-terminal domain-containing protein</fullName>
    </recommendedName>
</protein>
<dbReference type="InterPro" id="IPR008211">
    <property type="entry name" value="Laminin_N"/>
</dbReference>
<dbReference type="PROSITE" id="PS51117">
    <property type="entry name" value="LAMININ_NTER"/>
    <property type="match status" value="1"/>
</dbReference>
<proteinExistence type="predicted"/>
<evidence type="ECO:0000313" key="5">
    <source>
        <dbReference type="Proteomes" id="UP000694428"/>
    </source>
</evidence>
<name>A0A8C9G6A2_PAVCR</name>
<sequence length="89" mass="9280">MSLPGLFQPCWLLSPGVPGPLDPSQGCAHGSCYPATGNLLVGRAQQLSASSTCGLQGPQEYCIVSHLQVSLRHGTAQHGTMCWCSPQGD</sequence>